<evidence type="ECO:0008006" key="4">
    <source>
        <dbReference type="Google" id="ProtNLM"/>
    </source>
</evidence>
<feature type="transmembrane region" description="Helical" evidence="1">
    <location>
        <begin position="163"/>
        <end position="186"/>
    </location>
</feature>
<dbReference type="Proteomes" id="UP001597414">
    <property type="component" value="Unassembled WGS sequence"/>
</dbReference>
<keyword evidence="1" id="KW-0812">Transmembrane</keyword>
<dbReference type="EMBL" id="JBHUIV010000002">
    <property type="protein sequence ID" value="MFD2200034.1"/>
    <property type="molecule type" value="Genomic_DNA"/>
</dbReference>
<feature type="transmembrane region" description="Helical" evidence="1">
    <location>
        <begin position="141"/>
        <end position="157"/>
    </location>
</feature>
<sequence length="277" mass="31974">MYTLKSIWHFFNILSLDVVIGAMAGMLFFADVLDVDLTIETYLLLALAVWSVYTLDHLVDAKKMIGNASSKRHQFHQQNFRILSGALVFCVILDFVILFSTRSLNFIIIPGFVLGMVMLIWMGQIHFFGRNVSWLKEISTAIFYVLGISLAPFFKLFPDEIPFPFYLLLLGYFTLALINLLILSFLDEKGDKKDGFGSILQHVQKSQLKKYIQILGLTSALITLMLILFLPSYFKIHASILFLLILFHILEFQKKDRCLTRQKLEFSFLFPFVLLLF</sequence>
<feature type="transmembrane region" description="Helical" evidence="1">
    <location>
        <begin position="236"/>
        <end position="253"/>
    </location>
</feature>
<feature type="transmembrane region" description="Helical" evidence="1">
    <location>
        <begin position="80"/>
        <end position="100"/>
    </location>
</feature>
<feature type="transmembrane region" description="Helical" evidence="1">
    <location>
        <begin position="211"/>
        <end position="230"/>
    </location>
</feature>
<keyword evidence="1" id="KW-0472">Membrane</keyword>
<reference evidence="3" key="1">
    <citation type="journal article" date="2019" name="Int. J. Syst. Evol. Microbiol.">
        <title>The Global Catalogue of Microorganisms (GCM) 10K type strain sequencing project: providing services to taxonomists for standard genome sequencing and annotation.</title>
        <authorList>
            <consortium name="The Broad Institute Genomics Platform"/>
            <consortium name="The Broad Institute Genome Sequencing Center for Infectious Disease"/>
            <person name="Wu L."/>
            <person name="Ma J."/>
        </authorList>
    </citation>
    <scope>NUCLEOTIDE SEQUENCE [LARGE SCALE GENOMIC DNA]</scope>
    <source>
        <strain evidence="3">KCTC 19812</strain>
    </source>
</reference>
<evidence type="ECO:0000313" key="3">
    <source>
        <dbReference type="Proteomes" id="UP001597414"/>
    </source>
</evidence>
<comment type="caution">
    <text evidence="2">The sequence shown here is derived from an EMBL/GenBank/DDBJ whole genome shotgun (WGS) entry which is preliminary data.</text>
</comment>
<dbReference type="RefSeq" id="WP_380799565.1">
    <property type="nucleotide sequence ID" value="NZ_JBHUIV010000002.1"/>
</dbReference>
<feature type="transmembrane region" description="Helical" evidence="1">
    <location>
        <begin position="7"/>
        <end position="30"/>
    </location>
</feature>
<evidence type="ECO:0000256" key="1">
    <source>
        <dbReference type="SAM" id="Phobius"/>
    </source>
</evidence>
<evidence type="ECO:0000313" key="2">
    <source>
        <dbReference type="EMBL" id="MFD2200034.1"/>
    </source>
</evidence>
<accession>A0ABW5B3K7</accession>
<proteinExistence type="predicted"/>
<keyword evidence="3" id="KW-1185">Reference proteome</keyword>
<name>A0ABW5B3K7_9BACT</name>
<keyword evidence="1" id="KW-1133">Transmembrane helix</keyword>
<protein>
    <recommendedName>
        <fullName evidence="4">Prenyltransferase</fullName>
    </recommendedName>
</protein>
<feature type="transmembrane region" description="Helical" evidence="1">
    <location>
        <begin position="106"/>
        <end position="129"/>
    </location>
</feature>
<organism evidence="2 3">
    <name type="scientific">Shivajiella indica</name>
    <dbReference type="NCBI Taxonomy" id="872115"/>
    <lineage>
        <taxon>Bacteria</taxon>
        <taxon>Pseudomonadati</taxon>
        <taxon>Bacteroidota</taxon>
        <taxon>Cytophagia</taxon>
        <taxon>Cytophagales</taxon>
        <taxon>Cyclobacteriaceae</taxon>
        <taxon>Shivajiella</taxon>
    </lineage>
</organism>
<gene>
    <name evidence="2" type="ORF">ACFSKV_00545</name>
</gene>
<feature type="transmembrane region" description="Helical" evidence="1">
    <location>
        <begin position="42"/>
        <end position="59"/>
    </location>
</feature>